<dbReference type="RefSeq" id="WP_133474811.1">
    <property type="nucleotide sequence ID" value="NZ_SNWP01000011.1"/>
</dbReference>
<keyword evidence="4 5" id="KW-0472">Membrane</keyword>
<evidence type="ECO:0000256" key="4">
    <source>
        <dbReference type="ARBA" id="ARBA00023136"/>
    </source>
</evidence>
<dbReference type="PANTHER" id="PTHR37422">
    <property type="entry name" value="TEICHURONIC ACID BIOSYNTHESIS PROTEIN TUAE"/>
    <property type="match status" value="1"/>
</dbReference>
<feature type="transmembrane region" description="Helical" evidence="5">
    <location>
        <begin position="143"/>
        <end position="163"/>
    </location>
</feature>
<feature type="transmembrane region" description="Helical" evidence="5">
    <location>
        <begin position="402"/>
        <end position="419"/>
    </location>
</feature>
<feature type="transmembrane region" description="Helical" evidence="5">
    <location>
        <begin position="57"/>
        <end position="76"/>
    </location>
</feature>
<feature type="transmembrane region" description="Helical" evidence="5">
    <location>
        <begin position="114"/>
        <end position="134"/>
    </location>
</feature>
<dbReference type="Pfam" id="PF04932">
    <property type="entry name" value="Wzy_C"/>
    <property type="match status" value="1"/>
</dbReference>
<dbReference type="OrthoDB" id="817530at2"/>
<keyword evidence="8" id="KW-1185">Reference proteome</keyword>
<dbReference type="InterPro" id="IPR051533">
    <property type="entry name" value="WaaL-like"/>
</dbReference>
<proteinExistence type="predicted"/>
<evidence type="ECO:0000256" key="1">
    <source>
        <dbReference type="ARBA" id="ARBA00004141"/>
    </source>
</evidence>
<evidence type="ECO:0000313" key="8">
    <source>
        <dbReference type="Proteomes" id="UP000295741"/>
    </source>
</evidence>
<evidence type="ECO:0000313" key="7">
    <source>
        <dbReference type="EMBL" id="TDO26939.1"/>
    </source>
</evidence>
<name>A0A4R6IW58_9BACT</name>
<feature type="transmembrane region" description="Helical" evidence="5">
    <location>
        <begin position="363"/>
        <end position="390"/>
    </location>
</feature>
<evidence type="ECO:0000259" key="6">
    <source>
        <dbReference type="Pfam" id="PF04932"/>
    </source>
</evidence>
<gene>
    <name evidence="7" type="ORF">BC659_2254</name>
</gene>
<dbReference type="AlphaFoldDB" id="A0A4R6IW58"/>
<dbReference type="GO" id="GO:0016020">
    <property type="term" value="C:membrane"/>
    <property type="evidence" value="ECO:0007669"/>
    <property type="project" value="UniProtKB-SubCell"/>
</dbReference>
<accession>A0A4R6IW58</accession>
<feature type="transmembrane region" description="Helical" evidence="5">
    <location>
        <begin position="242"/>
        <end position="273"/>
    </location>
</feature>
<evidence type="ECO:0000256" key="3">
    <source>
        <dbReference type="ARBA" id="ARBA00022989"/>
    </source>
</evidence>
<protein>
    <recommendedName>
        <fullName evidence="6">O-antigen ligase-related domain-containing protein</fullName>
    </recommendedName>
</protein>
<sequence>MLFLLPCIYLFSFLQALYRLLKKQPQYILVFFVIGLPIYFTSLSLTYQYGFERLVPVFQSFKELIVLITLCWLVFVKKRVIVLRLPDKLMIAYLLYTFLYVLFPLGNFGFVDKLLALKGLSFFPLIYFTGRYMIPEMVPMKHIFHYICLVAILATIVLGWEVWQYQHLQTLTGYAEYNERFFGAEPSGNFGLSWTFETSNGLKRFASFYGGPLELGANMILTLAACLAVVTTDDHRIKMNRIIFITLITSTLAIFFAISRASLVSYFAILYLYAIITGKRQWLRIFHYALLAAIIFIAFYIKGDIYELVITTINFTDNSSAFHVLQWLEGLNAISTNPLGLGLGMSGRVAATTGDNIGGENQLIIIGVQTGIIAMLIYLALYIWIIQYSIRVFKRSTGKIKRLALCILLTKIGLIIPTLTANVEAYVYISYFTWFCTGLLVTMEDITKTKNIVFSDAAA</sequence>
<feature type="domain" description="O-antigen ligase-related" evidence="6">
    <location>
        <begin position="246"/>
        <end position="379"/>
    </location>
</feature>
<dbReference type="InterPro" id="IPR007016">
    <property type="entry name" value="O-antigen_ligase-rel_domated"/>
</dbReference>
<feature type="transmembrane region" description="Helical" evidence="5">
    <location>
        <begin position="27"/>
        <end position="51"/>
    </location>
</feature>
<organism evidence="7 8">
    <name type="scientific">Sediminibacterium goheungense</name>
    <dbReference type="NCBI Taxonomy" id="1086393"/>
    <lineage>
        <taxon>Bacteria</taxon>
        <taxon>Pseudomonadati</taxon>
        <taxon>Bacteroidota</taxon>
        <taxon>Chitinophagia</taxon>
        <taxon>Chitinophagales</taxon>
        <taxon>Chitinophagaceae</taxon>
        <taxon>Sediminibacterium</taxon>
    </lineage>
</organism>
<dbReference type="PANTHER" id="PTHR37422:SF13">
    <property type="entry name" value="LIPOPOLYSACCHARIDE BIOSYNTHESIS PROTEIN PA4999-RELATED"/>
    <property type="match status" value="1"/>
</dbReference>
<keyword evidence="3 5" id="KW-1133">Transmembrane helix</keyword>
<evidence type="ECO:0000256" key="2">
    <source>
        <dbReference type="ARBA" id="ARBA00022692"/>
    </source>
</evidence>
<comment type="caution">
    <text evidence="7">The sequence shown here is derived from an EMBL/GenBank/DDBJ whole genome shotgun (WGS) entry which is preliminary data.</text>
</comment>
<dbReference type="Proteomes" id="UP000295741">
    <property type="component" value="Unassembled WGS sequence"/>
</dbReference>
<feature type="transmembrane region" description="Helical" evidence="5">
    <location>
        <begin position="285"/>
        <end position="301"/>
    </location>
</feature>
<evidence type="ECO:0000256" key="5">
    <source>
        <dbReference type="SAM" id="Phobius"/>
    </source>
</evidence>
<reference evidence="7 8" key="1">
    <citation type="submission" date="2019-03" db="EMBL/GenBank/DDBJ databases">
        <title>Genomic Encyclopedia of Archaeal and Bacterial Type Strains, Phase II (KMG-II): from individual species to whole genera.</title>
        <authorList>
            <person name="Goeker M."/>
        </authorList>
    </citation>
    <scope>NUCLEOTIDE SEQUENCE [LARGE SCALE GENOMIC DNA]</scope>
    <source>
        <strain evidence="7 8">DSM 28323</strain>
    </source>
</reference>
<comment type="subcellular location">
    <subcellularLocation>
        <location evidence="1">Membrane</location>
        <topology evidence="1">Multi-pass membrane protein</topology>
    </subcellularLocation>
</comment>
<keyword evidence="2 5" id="KW-0812">Transmembrane</keyword>
<feature type="transmembrane region" description="Helical" evidence="5">
    <location>
        <begin position="88"/>
        <end position="108"/>
    </location>
</feature>
<dbReference type="EMBL" id="SNWP01000011">
    <property type="protein sequence ID" value="TDO26939.1"/>
    <property type="molecule type" value="Genomic_DNA"/>
</dbReference>